<dbReference type="AlphaFoldDB" id="A0A0M8NPD9"/>
<keyword evidence="2" id="KW-1185">Reference proteome</keyword>
<proteinExistence type="predicted"/>
<comment type="caution">
    <text evidence="1">The sequence shown here is derived from an EMBL/GenBank/DDBJ whole genome shotgun (WGS) entry which is preliminary data.</text>
</comment>
<gene>
    <name evidence="1" type="ORF">ACN38_g12581</name>
</gene>
<protein>
    <submittedName>
        <fullName evidence="1">Uncharacterized protein</fullName>
    </submittedName>
</protein>
<reference evidence="1 2" key="1">
    <citation type="submission" date="2015-08" db="EMBL/GenBank/DDBJ databases">
        <title>Genome sequencing of Penicillium nordicum.</title>
        <authorList>
            <person name="Nguyen H.D."/>
            <person name="Seifert K.A."/>
        </authorList>
    </citation>
    <scope>NUCLEOTIDE SEQUENCE [LARGE SCALE GENOMIC DNA]</scope>
    <source>
        <strain evidence="1 2">DAOMC 185683</strain>
    </source>
</reference>
<evidence type="ECO:0000313" key="1">
    <source>
        <dbReference type="EMBL" id="KOS36656.1"/>
    </source>
</evidence>
<sequence length="74" mass="8522">MDPDAEVVGHTDAAWIIALHREQPAMVMEAVREAQSNQTFDHQLRFNSYPNHTDIRLHRSQLAREVLKNQATLT</sequence>
<dbReference type="Proteomes" id="UP000037696">
    <property type="component" value="Unassembled WGS sequence"/>
</dbReference>
<name>A0A0M8NPD9_9EURO</name>
<evidence type="ECO:0000313" key="2">
    <source>
        <dbReference type="Proteomes" id="UP000037696"/>
    </source>
</evidence>
<accession>A0A0M8NPD9</accession>
<dbReference type="EMBL" id="LHQQ01000409">
    <property type="protein sequence ID" value="KOS36656.1"/>
    <property type="molecule type" value="Genomic_DNA"/>
</dbReference>
<organism evidence="1 2">
    <name type="scientific">Penicillium nordicum</name>
    <dbReference type="NCBI Taxonomy" id="229535"/>
    <lineage>
        <taxon>Eukaryota</taxon>
        <taxon>Fungi</taxon>
        <taxon>Dikarya</taxon>
        <taxon>Ascomycota</taxon>
        <taxon>Pezizomycotina</taxon>
        <taxon>Eurotiomycetes</taxon>
        <taxon>Eurotiomycetidae</taxon>
        <taxon>Eurotiales</taxon>
        <taxon>Aspergillaceae</taxon>
        <taxon>Penicillium</taxon>
    </lineage>
</organism>